<evidence type="ECO:0000256" key="7">
    <source>
        <dbReference type="ARBA" id="ARBA00022777"/>
    </source>
</evidence>
<evidence type="ECO:0000256" key="8">
    <source>
        <dbReference type="ARBA" id="ARBA00022989"/>
    </source>
</evidence>
<gene>
    <name evidence="14" type="ORF">M1B34_16870</name>
</gene>
<dbReference type="InterPro" id="IPR036890">
    <property type="entry name" value="HATPase_C_sf"/>
</dbReference>
<feature type="transmembrane region" description="Helical" evidence="11">
    <location>
        <begin position="20"/>
        <end position="45"/>
    </location>
</feature>
<feature type="domain" description="Histidine kinase" evidence="12">
    <location>
        <begin position="250"/>
        <end position="461"/>
    </location>
</feature>
<dbReference type="PROSITE" id="PS50109">
    <property type="entry name" value="HIS_KIN"/>
    <property type="match status" value="1"/>
</dbReference>
<dbReference type="Gene3D" id="3.30.565.10">
    <property type="entry name" value="Histidine kinase-like ATPase, C-terminal domain"/>
    <property type="match status" value="1"/>
</dbReference>
<keyword evidence="6 11" id="KW-0812">Transmembrane</keyword>
<dbReference type="InterPro" id="IPR005467">
    <property type="entry name" value="His_kinase_dom"/>
</dbReference>
<keyword evidence="10 11" id="KW-0472">Membrane</keyword>
<dbReference type="EMBL" id="JALQCW010000039">
    <property type="protein sequence ID" value="MCK9799332.1"/>
    <property type="molecule type" value="Genomic_DNA"/>
</dbReference>
<dbReference type="InterPro" id="IPR036097">
    <property type="entry name" value="HisK_dim/P_sf"/>
</dbReference>
<dbReference type="SMART" id="SM00387">
    <property type="entry name" value="HATPase_c"/>
    <property type="match status" value="1"/>
</dbReference>
<dbReference type="Gene3D" id="1.10.287.130">
    <property type="match status" value="1"/>
</dbReference>
<accession>A0A9X1YWD6</accession>
<dbReference type="PANTHER" id="PTHR45436:SF8">
    <property type="entry name" value="HISTIDINE KINASE"/>
    <property type="match status" value="1"/>
</dbReference>
<evidence type="ECO:0000256" key="2">
    <source>
        <dbReference type="ARBA" id="ARBA00004370"/>
    </source>
</evidence>
<dbReference type="InterPro" id="IPR003594">
    <property type="entry name" value="HATPase_dom"/>
</dbReference>
<keyword evidence="5" id="KW-0808">Transferase</keyword>
<evidence type="ECO:0000259" key="13">
    <source>
        <dbReference type="PROSITE" id="PS50885"/>
    </source>
</evidence>
<evidence type="ECO:0000259" key="12">
    <source>
        <dbReference type="PROSITE" id="PS50109"/>
    </source>
</evidence>
<dbReference type="SUPFAM" id="SSF55874">
    <property type="entry name" value="ATPase domain of HSP90 chaperone/DNA topoisomerase II/histidine kinase"/>
    <property type="match status" value="1"/>
</dbReference>
<evidence type="ECO:0000256" key="6">
    <source>
        <dbReference type="ARBA" id="ARBA00022692"/>
    </source>
</evidence>
<keyword evidence="9" id="KW-0902">Two-component regulatory system</keyword>
<dbReference type="InterPro" id="IPR050428">
    <property type="entry name" value="TCS_sensor_his_kinase"/>
</dbReference>
<dbReference type="InterPro" id="IPR003660">
    <property type="entry name" value="HAMP_dom"/>
</dbReference>
<evidence type="ECO:0000313" key="15">
    <source>
        <dbReference type="Proteomes" id="UP001155059"/>
    </source>
</evidence>
<evidence type="ECO:0000256" key="3">
    <source>
        <dbReference type="ARBA" id="ARBA00012438"/>
    </source>
</evidence>
<organism evidence="14 15">
    <name type="scientific">Pseudomonas morbosilactucae</name>
    <dbReference type="NCBI Taxonomy" id="2938197"/>
    <lineage>
        <taxon>Bacteria</taxon>
        <taxon>Pseudomonadati</taxon>
        <taxon>Pseudomonadota</taxon>
        <taxon>Gammaproteobacteria</taxon>
        <taxon>Pseudomonadales</taxon>
        <taxon>Pseudomonadaceae</taxon>
        <taxon>Pseudomonas</taxon>
    </lineage>
</organism>
<keyword evidence="8 11" id="KW-1133">Transmembrane helix</keyword>
<dbReference type="SUPFAM" id="SSF47384">
    <property type="entry name" value="Homodimeric domain of signal transducing histidine kinase"/>
    <property type="match status" value="1"/>
</dbReference>
<dbReference type="RefSeq" id="WP_123333580.1">
    <property type="nucleotide sequence ID" value="NZ_JALQCW010000039.1"/>
</dbReference>
<dbReference type="GO" id="GO:0005886">
    <property type="term" value="C:plasma membrane"/>
    <property type="evidence" value="ECO:0007669"/>
    <property type="project" value="TreeGrafter"/>
</dbReference>
<keyword evidence="7 14" id="KW-0418">Kinase</keyword>
<evidence type="ECO:0000256" key="11">
    <source>
        <dbReference type="SAM" id="Phobius"/>
    </source>
</evidence>
<name>A0A9X1YWD6_9PSED</name>
<dbReference type="InterPro" id="IPR003661">
    <property type="entry name" value="HisK_dim/P_dom"/>
</dbReference>
<evidence type="ECO:0000256" key="4">
    <source>
        <dbReference type="ARBA" id="ARBA00022553"/>
    </source>
</evidence>
<dbReference type="GO" id="GO:0000155">
    <property type="term" value="F:phosphorelay sensor kinase activity"/>
    <property type="evidence" value="ECO:0007669"/>
    <property type="project" value="InterPro"/>
</dbReference>
<evidence type="ECO:0000256" key="9">
    <source>
        <dbReference type="ARBA" id="ARBA00023012"/>
    </source>
</evidence>
<comment type="caution">
    <text evidence="14">The sequence shown here is derived from an EMBL/GenBank/DDBJ whole genome shotgun (WGS) entry which is preliminary data.</text>
</comment>
<dbReference type="CDD" id="cd00075">
    <property type="entry name" value="HATPase"/>
    <property type="match status" value="1"/>
</dbReference>
<evidence type="ECO:0000256" key="1">
    <source>
        <dbReference type="ARBA" id="ARBA00000085"/>
    </source>
</evidence>
<dbReference type="AlphaFoldDB" id="A0A9X1YWD6"/>
<keyword evidence="4" id="KW-0597">Phosphoprotein</keyword>
<comment type="catalytic activity">
    <reaction evidence="1">
        <text>ATP + protein L-histidine = ADP + protein N-phospho-L-histidine.</text>
        <dbReference type="EC" id="2.7.13.3"/>
    </reaction>
</comment>
<dbReference type="EC" id="2.7.13.3" evidence="3"/>
<dbReference type="PRINTS" id="PR00344">
    <property type="entry name" value="BCTRLSENSOR"/>
</dbReference>
<dbReference type="InterPro" id="IPR004358">
    <property type="entry name" value="Sig_transdc_His_kin-like_C"/>
</dbReference>
<evidence type="ECO:0000256" key="5">
    <source>
        <dbReference type="ARBA" id="ARBA00022679"/>
    </source>
</evidence>
<reference evidence="14 15" key="1">
    <citation type="journal article" date="2022" name="Int. J. Syst. Evol. Microbiol.">
        <title>Pseudomonas aegrilactucae sp. nov. and Pseudomonas morbosilactucae sp. nov., pathogens causing bacterial rot of lettuce in Japan.</title>
        <authorList>
            <person name="Sawada H."/>
            <person name="Fujikawa T."/>
            <person name="Satou M."/>
        </authorList>
    </citation>
    <scope>NUCLEOTIDE SEQUENCE [LARGE SCALE GENOMIC DNA]</scope>
    <source>
        <strain evidence="14 15">MAFF 302030</strain>
    </source>
</reference>
<evidence type="ECO:0000313" key="14">
    <source>
        <dbReference type="EMBL" id="MCK9799332.1"/>
    </source>
</evidence>
<dbReference type="PROSITE" id="PS50885">
    <property type="entry name" value="HAMP"/>
    <property type="match status" value="1"/>
</dbReference>
<dbReference type="CDD" id="cd00082">
    <property type="entry name" value="HisKA"/>
    <property type="match status" value="1"/>
</dbReference>
<protein>
    <recommendedName>
        <fullName evidence="3">histidine kinase</fullName>
        <ecNumber evidence="3">2.7.13.3</ecNumber>
    </recommendedName>
</protein>
<evidence type="ECO:0000256" key="10">
    <source>
        <dbReference type="ARBA" id="ARBA00023136"/>
    </source>
</evidence>
<proteinExistence type="predicted"/>
<dbReference type="PANTHER" id="PTHR45436">
    <property type="entry name" value="SENSOR HISTIDINE KINASE YKOH"/>
    <property type="match status" value="1"/>
</dbReference>
<sequence length="463" mass="51746">MYLADRNLKHLLNTSNFRQATTIAFICLLVALASIILSNQLLAVVMRSHVRDMILTDVRTQQFHGRLNDAAAAARALRDGQPLEVRKDRHSIVFDERGNALFGDALLLPQVDCPAPCNTNWRHGTLRSAKGRESEILGLLMPLPGGGQYFSAYDLRPMLERTRMIPLIAGAGLLVILLSIVLISLPFSLRNLYRINSIRDALVRYSSGDHSVRVPYALHGDEFDQLGIEINQGLQRINKLMDEVKNISTHIAHELRTPLTRLQSRLLNAVDMVDGDARDELLRAVQDSERIQNLFRAVMRVAEVETGRLAYQFEAIQAHTLLEDIIEYYLPLAEERHCELRISARQDCWLYGDKALLFQALANLIDNALKYAPAGLPITLRAYNRQGFSYLAVEDRGAGIPAQLSAKAIERFQRLDTSGNTPGNGLGLTMIQAIAELHGGQLMLEDNHPGLSAIIQLKDRPRA</sequence>
<dbReference type="Pfam" id="PF02518">
    <property type="entry name" value="HATPase_c"/>
    <property type="match status" value="1"/>
</dbReference>
<feature type="transmembrane region" description="Helical" evidence="11">
    <location>
        <begin position="165"/>
        <end position="189"/>
    </location>
</feature>
<feature type="domain" description="HAMP" evidence="13">
    <location>
        <begin position="194"/>
        <end position="242"/>
    </location>
</feature>
<comment type="subcellular location">
    <subcellularLocation>
        <location evidence="2">Membrane</location>
    </subcellularLocation>
</comment>
<reference evidence="14 15" key="2">
    <citation type="journal article" date="2023" name="Plant Pathol.">
        <title>Dismantling and reorganizing Pseudomonas marginalis sensu#lato.</title>
        <authorList>
            <person name="Sawada H."/>
            <person name="Fujikawa T."/>
            <person name="Satou M."/>
        </authorList>
    </citation>
    <scope>NUCLEOTIDE SEQUENCE [LARGE SCALE GENOMIC DNA]</scope>
    <source>
        <strain evidence="14 15">MAFF 302030</strain>
    </source>
</reference>
<dbReference type="Proteomes" id="UP001155059">
    <property type="component" value="Unassembled WGS sequence"/>
</dbReference>